<evidence type="ECO:0000313" key="2">
    <source>
        <dbReference type="EMBL" id="TKB58361.1"/>
    </source>
</evidence>
<organism evidence="2 3">
    <name type="scientific">Ferrimonas aestuarii</name>
    <dbReference type="NCBI Taxonomy" id="2569539"/>
    <lineage>
        <taxon>Bacteria</taxon>
        <taxon>Pseudomonadati</taxon>
        <taxon>Pseudomonadota</taxon>
        <taxon>Gammaproteobacteria</taxon>
        <taxon>Alteromonadales</taxon>
        <taxon>Ferrimonadaceae</taxon>
        <taxon>Ferrimonas</taxon>
    </lineage>
</organism>
<dbReference type="Proteomes" id="UP000305675">
    <property type="component" value="Unassembled WGS sequence"/>
</dbReference>
<evidence type="ECO:0000313" key="3">
    <source>
        <dbReference type="Proteomes" id="UP000305675"/>
    </source>
</evidence>
<feature type="domain" description="Helix-turn-helix" evidence="1">
    <location>
        <begin position="10"/>
        <end position="60"/>
    </location>
</feature>
<reference evidence="2 3" key="1">
    <citation type="submission" date="2019-04" db="EMBL/GenBank/DDBJ databases">
        <authorList>
            <person name="Hwang J.C."/>
        </authorList>
    </citation>
    <scope>NUCLEOTIDE SEQUENCE [LARGE SCALE GENOMIC DNA]</scope>
    <source>
        <strain evidence="2 3">IMCC35002</strain>
    </source>
</reference>
<accession>A0A4U1BUU7</accession>
<name>A0A4U1BUU7_9GAMM</name>
<dbReference type="SUPFAM" id="SSF46955">
    <property type="entry name" value="Putative DNA-binding domain"/>
    <property type="match status" value="1"/>
</dbReference>
<dbReference type="EMBL" id="SWCJ01000001">
    <property type="protein sequence ID" value="TKB58361.1"/>
    <property type="molecule type" value="Genomic_DNA"/>
</dbReference>
<dbReference type="InterPro" id="IPR009061">
    <property type="entry name" value="DNA-bd_dom_put_sf"/>
</dbReference>
<sequence length="70" mass="7918">MLNSMNEDPLLNSADAAAYLDVKTNTLAIWRSTGRYQIPYCKIGRNVRYRKSDLDAFLAGSSRTFVEQEA</sequence>
<dbReference type="AlphaFoldDB" id="A0A4U1BUU7"/>
<dbReference type="OrthoDB" id="5609458at2"/>
<dbReference type="RefSeq" id="WP_136861509.1">
    <property type="nucleotide sequence ID" value="NZ_SWCJ01000001.1"/>
</dbReference>
<protein>
    <submittedName>
        <fullName evidence="2">Helix-turn-helix domain-containing protein</fullName>
    </submittedName>
</protein>
<proteinExistence type="predicted"/>
<gene>
    <name evidence="2" type="ORF">FCL42_01020</name>
</gene>
<evidence type="ECO:0000259" key="1">
    <source>
        <dbReference type="Pfam" id="PF12728"/>
    </source>
</evidence>
<comment type="caution">
    <text evidence="2">The sequence shown here is derived from an EMBL/GenBank/DDBJ whole genome shotgun (WGS) entry which is preliminary data.</text>
</comment>
<keyword evidence="3" id="KW-1185">Reference proteome</keyword>
<dbReference type="InterPro" id="IPR041657">
    <property type="entry name" value="HTH_17"/>
</dbReference>
<dbReference type="Pfam" id="PF12728">
    <property type="entry name" value="HTH_17"/>
    <property type="match status" value="1"/>
</dbReference>